<name>A0ABQ4BFW3_9ACTN</name>
<dbReference type="Pfam" id="PF01042">
    <property type="entry name" value="Ribonuc_L-PSP"/>
    <property type="match status" value="1"/>
</dbReference>
<dbReference type="CDD" id="cd00448">
    <property type="entry name" value="YjgF_YER057c_UK114_family"/>
    <property type="match status" value="1"/>
</dbReference>
<dbReference type="SUPFAM" id="SSF55298">
    <property type="entry name" value="YjgF-like"/>
    <property type="match status" value="1"/>
</dbReference>
<evidence type="ECO:0000313" key="1">
    <source>
        <dbReference type="EMBL" id="GIE69477.1"/>
    </source>
</evidence>
<comment type="caution">
    <text evidence="1">The sequence shown here is derived from an EMBL/GenBank/DDBJ whole genome shotgun (WGS) entry which is preliminary data.</text>
</comment>
<dbReference type="RefSeq" id="WP_203827625.1">
    <property type="nucleotide sequence ID" value="NZ_BAAATY010000019.1"/>
</dbReference>
<evidence type="ECO:0000313" key="2">
    <source>
        <dbReference type="Proteomes" id="UP000624709"/>
    </source>
</evidence>
<dbReference type="Gene3D" id="3.30.1330.40">
    <property type="entry name" value="RutC-like"/>
    <property type="match status" value="1"/>
</dbReference>
<dbReference type="InterPro" id="IPR035959">
    <property type="entry name" value="RutC-like_sf"/>
</dbReference>
<gene>
    <name evidence="1" type="ORF">Apa02nite_055850</name>
</gene>
<dbReference type="PANTHER" id="PTHR11803">
    <property type="entry name" value="2-IMINOBUTANOATE/2-IMINOPROPANOATE DEAMINASE RIDA"/>
    <property type="match status" value="1"/>
</dbReference>
<organism evidence="1 2">
    <name type="scientific">Actinoplanes palleronii</name>
    <dbReference type="NCBI Taxonomy" id="113570"/>
    <lineage>
        <taxon>Bacteria</taxon>
        <taxon>Bacillati</taxon>
        <taxon>Actinomycetota</taxon>
        <taxon>Actinomycetes</taxon>
        <taxon>Micromonosporales</taxon>
        <taxon>Micromonosporaceae</taxon>
        <taxon>Actinoplanes</taxon>
    </lineage>
</organism>
<dbReference type="EMBL" id="BOMS01000088">
    <property type="protein sequence ID" value="GIE69477.1"/>
    <property type="molecule type" value="Genomic_DNA"/>
</dbReference>
<dbReference type="Proteomes" id="UP000624709">
    <property type="component" value="Unassembled WGS sequence"/>
</dbReference>
<reference evidence="1 2" key="1">
    <citation type="submission" date="2021-01" db="EMBL/GenBank/DDBJ databases">
        <title>Whole genome shotgun sequence of Actinoplanes palleronii NBRC 14916.</title>
        <authorList>
            <person name="Komaki H."/>
            <person name="Tamura T."/>
        </authorList>
    </citation>
    <scope>NUCLEOTIDE SEQUENCE [LARGE SCALE GENOMIC DNA]</scope>
    <source>
        <strain evidence="1 2">NBRC 14916</strain>
    </source>
</reference>
<proteinExistence type="predicted"/>
<keyword evidence="2" id="KW-1185">Reference proteome</keyword>
<dbReference type="InterPro" id="IPR006175">
    <property type="entry name" value="YjgF/YER057c/UK114"/>
</dbReference>
<sequence length="134" mass="14790">MTTRRRSVHVGGFAHVNPVPAASRIDRFVFSGAITGRDPRTRAMPADLAGQCANMFGHVREIVEAAGGSTDDIVKMTVWLRDLRDRDALNEQWTAMFPDPDSRPARHALAATFDGDTLVQCDFIAVLEDSPRPR</sequence>
<protein>
    <submittedName>
        <fullName evidence="1">Enamine deaminase RidA</fullName>
    </submittedName>
</protein>
<accession>A0ABQ4BFW3</accession>
<dbReference type="PANTHER" id="PTHR11803:SF39">
    <property type="entry name" value="2-IMINOBUTANOATE_2-IMINOPROPANOATE DEAMINASE"/>
    <property type="match status" value="1"/>
</dbReference>